<gene>
    <name evidence="1" type="ORF">EJK53_1372</name>
    <name evidence="2" type="ORF">EJK54_2094</name>
</gene>
<accession>A0A3Q9GD51</accession>
<dbReference type="Proteomes" id="UP000268436">
    <property type="component" value="Unassembled WGS sequence"/>
</dbReference>
<sequence length="39" mass="4791">MYYFELLRFNDDKISSLNSIKLKNLLQFNCYYPPKNLDK</sequence>
<reference evidence="3 4" key="1">
    <citation type="submission" date="2018-12" db="EMBL/GenBank/DDBJ databases">
        <title>Persistence of Moraxella catarrhalis in Chronic Obstructive Pulmonary Disease and Regulation of the Hag/MID Adhesin.</title>
        <authorList>
            <person name="Murphy T."/>
            <person name="Zhao X."/>
            <person name="Vyas G."/>
            <person name="Aluvathingal J."/>
            <person name="Nadendla S."/>
            <person name="Tallon L."/>
            <person name="Tettelin H."/>
        </authorList>
    </citation>
    <scope>NUCLEOTIDE SEQUENCE [LARGE SCALE GENOMIC DNA]</scope>
    <source>
        <strain evidence="2 3">173P27B1</strain>
        <strain evidence="1 4">46P58B1</strain>
    </source>
</reference>
<organism evidence="1 4">
    <name type="scientific">Moraxella catarrhalis</name>
    <name type="common">Branhamella catarrhalis</name>
    <dbReference type="NCBI Taxonomy" id="480"/>
    <lineage>
        <taxon>Bacteria</taxon>
        <taxon>Pseudomonadati</taxon>
        <taxon>Pseudomonadota</taxon>
        <taxon>Gammaproteobacteria</taxon>
        <taxon>Moraxellales</taxon>
        <taxon>Moraxellaceae</taxon>
        <taxon>Moraxella</taxon>
    </lineage>
</organism>
<evidence type="ECO:0000313" key="4">
    <source>
        <dbReference type="Proteomes" id="UP000280228"/>
    </source>
</evidence>
<evidence type="ECO:0000313" key="3">
    <source>
        <dbReference type="Proteomes" id="UP000268436"/>
    </source>
</evidence>
<evidence type="ECO:0000313" key="2">
    <source>
        <dbReference type="EMBL" id="RUO17383.1"/>
    </source>
</evidence>
<dbReference type="EMBL" id="RYER01000005">
    <property type="protein sequence ID" value="RUO17383.1"/>
    <property type="molecule type" value="Genomic_DNA"/>
</dbReference>
<dbReference type="Proteomes" id="UP000280228">
    <property type="component" value="Chromosome"/>
</dbReference>
<keyword evidence="3" id="KW-1185">Reference proteome</keyword>
<dbReference type="EMBL" id="CP034662">
    <property type="protein sequence ID" value="AZQ93098.1"/>
    <property type="molecule type" value="Genomic_DNA"/>
</dbReference>
<dbReference type="AlphaFoldDB" id="A0A3Q9GD51"/>
<proteinExistence type="predicted"/>
<protein>
    <submittedName>
        <fullName evidence="1">Uncharacterized protein</fullName>
    </submittedName>
</protein>
<name>A0A3Q9GD51_MORCA</name>
<evidence type="ECO:0000313" key="1">
    <source>
        <dbReference type="EMBL" id="AZQ93098.1"/>
    </source>
</evidence>